<accession>A0A167W825</accession>
<dbReference type="PANTHER" id="PTHR34823:SF1">
    <property type="entry name" value="CHITIN-BINDING TYPE-4 DOMAIN-CONTAINING PROTEIN"/>
    <property type="match status" value="1"/>
</dbReference>
<dbReference type="Gene3D" id="2.70.50.50">
    <property type="entry name" value="chitin-binding protein cbp21"/>
    <property type="match status" value="1"/>
</dbReference>
<evidence type="ECO:0000313" key="4">
    <source>
        <dbReference type="Proteomes" id="UP000076852"/>
    </source>
</evidence>
<dbReference type="InterPro" id="IPR014756">
    <property type="entry name" value="Ig_E-set"/>
</dbReference>
<proteinExistence type="predicted"/>
<sequence length="221" mass="24810">MAFALVALFGATLVHAHGRLTEPASRIVLCAAKKNSNCNVEAWQANAMENGKFFPATQAGLPDSFAPQDVRNALPPKDGEIAGSSVNGNVPVLNEQSADRWTKIPMRANSLQTFRWDYAALHATRRWNYFITRSDWNPAKPLTRAQFEEKPFCMYQNNGQPYWQANLQPPQPTIHQCQLPNRSGYQVILAVWEVADSQMGFYQVVDTYFTSAKGSPVMRPF</sequence>
<dbReference type="CDD" id="cd21177">
    <property type="entry name" value="LPMO_AA10"/>
    <property type="match status" value="1"/>
</dbReference>
<dbReference type="AlphaFoldDB" id="A0A167W825"/>
<dbReference type="InterPro" id="IPR051024">
    <property type="entry name" value="GlcNAc_Chitin_IntDeg"/>
</dbReference>
<dbReference type="EMBL" id="CP014578">
    <property type="protein sequence ID" value="ANB74777.1"/>
    <property type="molecule type" value="Genomic_DNA"/>
</dbReference>
<reference evidence="3 4" key="1">
    <citation type="journal article" date="2016" name="Gene">
        <title>PacBio SMRT assembly of a complex multi-replicon genome reveals chlorocatechol degradative operon in a region of genome plasticity.</title>
        <authorList>
            <person name="Ricker N."/>
            <person name="Shen S.Y."/>
            <person name="Goordial J."/>
            <person name="Jin S."/>
            <person name="Fulthorpe R.R."/>
        </authorList>
    </citation>
    <scope>NUCLEOTIDE SEQUENCE [LARGE SCALE GENOMIC DNA]</scope>
    <source>
        <strain evidence="3 4">OLGA172</strain>
    </source>
</reference>
<protein>
    <submittedName>
        <fullName evidence="3">Chitin-binding protein</fullName>
    </submittedName>
</protein>
<keyword evidence="1" id="KW-0732">Signal</keyword>
<dbReference type="SUPFAM" id="SSF81296">
    <property type="entry name" value="E set domains"/>
    <property type="match status" value="1"/>
</dbReference>
<keyword evidence="4" id="KW-1185">Reference proteome</keyword>
<gene>
    <name evidence="3" type="ORF">AYM40_16850</name>
</gene>
<dbReference type="STRING" id="1804984.AYM40_16850"/>
<evidence type="ECO:0000313" key="3">
    <source>
        <dbReference type="EMBL" id="ANB74777.1"/>
    </source>
</evidence>
<dbReference type="Proteomes" id="UP000076852">
    <property type="component" value="Chromosome 1"/>
</dbReference>
<organism evidence="3 4">
    <name type="scientific">Paraburkholderia phytofirmans OLGA172</name>
    <dbReference type="NCBI Taxonomy" id="1417228"/>
    <lineage>
        <taxon>Bacteria</taxon>
        <taxon>Pseudomonadati</taxon>
        <taxon>Pseudomonadota</taxon>
        <taxon>Betaproteobacteria</taxon>
        <taxon>Burkholderiales</taxon>
        <taxon>Burkholderiaceae</taxon>
        <taxon>Paraburkholderia</taxon>
    </lineage>
</organism>
<dbReference type="InterPro" id="IPR004302">
    <property type="entry name" value="Cellulose/chitin-bd_N"/>
</dbReference>
<evidence type="ECO:0000259" key="2">
    <source>
        <dbReference type="Pfam" id="PF03067"/>
    </source>
</evidence>
<dbReference type="KEGG" id="buz:AYM40_16850"/>
<dbReference type="Pfam" id="PF03067">
    <property type="entry name" value="LPMO_10"/>
    <property type="match status" value="1"/>
</dbReference>
<evidence type="ECO:0000256" key="1">
    <source>
        <dbReference type="ARBA" id="ARBA00022729"/>
    </source>
</evidence>
<name>A0A167W825_9BURK</name>
<feature type="domain" description="Chitin-binding type-4" evidence="2">
    <location>
        <begin position="17"/>
        <end position="206"/>
    </location>
</feature>
<dbReference type="PANTHER" id="PTHR34823">
    <property type="entry name" value="GLCNAC-BINDING PROTEIN A"/>
    <property type="match status" value="1"/>
</dbReference>